<feature type="binding site" evidence="3">
    <location>
        <begin position="38"/>
        <end position="45"/>
    </location>
    <ligand>
        <name>ATP</name>
        <dbReference type="ChEBI" id="CHEBI:30616"/>
    </ligand>
</feature>
<dbReference type="InterPro" id="IPR050206">
    <property type="entry name" value="FtsK/SpoIIIE/SftA"/>
</dbReference>
<dbReference type="PANTHER" id="PTHR22683:SF41">
    <property type="entry name" value="DNA TRANSLOCASE FTSK"/>
    <property type="match status" value="1"/>
</dbReference>
<dbReference type="RefSeq" id="WP_099721791.1">
    <property type="nucleotide sequence ID" value="NZ_CP018045.1"/>
</dbReference>
<evidence type="ECO:0000256" key="2">
    <source>
        <dbReference type="ARBA" id="ARBA00022840"/>
    </source>
</evidence>
<keyword evidence="5" id="KW-0614">Plasmid</keyword>
<dbReference type="Pfam" id="PF01580">
    <property type="entry name" value="FtsK_SpoIIIE"/>
    <property type="match status" value="1"/>
</dbReference>
<sequence>MRWPWNRTADDIDTINLGVDTGRRSVTCRADVHTYILGATGSGKGSVAANWLKSQSAYIHEGLVKVDFVDLKWGMEAAMYSDALLAGTATDIEQTLAMFKEIREELAKRAEAARGHTRLVKPTERNPRILLVIDEATSLTSAGNKKQTDESMQLLAELLRVGRALGLVVVAMSQNPRVQALSVRDLFPQRIALRLASESEARMALGDDAVDAGAAPWRIPVDRPGVGYLADMDSGQIQRFHAAYITDEELRRM</sequence>
<dbReference type="PROSITE" id="PS50901">
    <property type="entry name" value="FTSK"/>
    <property type="match status" value="1"/>
</dbReference>
<evidence type="ECO:0000256" key="3">
    <source>
        <dbReference type="PROSITE-ProRule" id="PRU00289"/>
    </source>
</evidence>
<evidence type="ECO:0000259" key="4">
    <source>
        <dbReference type="PROSITE" id="PS50901"/>
    </source>
</evidence>
<dbReference type="Proteomes" id="UP000229907">
    <property type="component" value="Plasmid pBC"/>
</dbReference>
<dbReference type="KEGG" id="bcho:BcFMB_09270"/>
<feature type="domain" description="FtsK" evidence="4">
    <location>
        <begin position="12"/>
        <end position="202"/>
    </location>
</feature>
<evidence type="ECO:0000313" key="6">
    <source>
        <dbReference type="Proteomes" id="UP000229907"/>
    </source>
</evidence>
<organism evidence="5 6">
    <name type="scientific">Bifidobacterium choerinum</name>
    <dbReference type="NCBI Taxonomy" id="35760"/>
    <lineage>
        <taxon>Bacteria</taxon>
        <taxon>Bacillati</taxon>
        <taxon>Actinomycetota</taxon>
        <taxon>Actinomycetes</taxon>
        <taxon>Bifidobacteriales</taxon>
        <taxon>Bifidobacteriaceae</taxon>
        <taxon>Bifidobacterium</taxon>
    </lineage>
</organism>
<geneLocation type="plasmid" evidence="6">
    <name>pbc</name>
</geneLocation>
<keyword evidence="2 3" id="KW-0067">ATP-binding</keyword>
<dbReference type="Gene3D" id="3.40.50.300">
    <property type="entry name" value="P-loop containing nucleotide triphosphate hydrolases"/>
    <property type="match status" value="1"/>
</dbReference>
<dbReference type="GO" id="GO:0003677">
    <property type="term" value="F:DNA binding"/>
    <property type="evidence" value="ECO:0007669"/>
    <property type="project" value="InterPro"/>
</dbReference>
<accession>A0A2D3D7K7</accession>
<proteinExistence type="predicted"/>
<keyword evidence="1 3" id="KW-0547">Nucleotide-binding</keyword>
<reference evidence="5 6" key="1">
    <citation type="submission" date="2016-11" db="EMBL/GenBank/DDBJ databases">
        <title>complete genome sequence of Bifidobacterium choerinum strain FMB-1.</title>
        <authorList>
            <person name="Park C.-S."/>
            <person name="Jung D.-H."/>
            <person name="Choi D.-S."/>
        </authorList>
    </citation>
    <scope>NUCLEOTIDE SEQUENCE [LARGE SCALE GENOMIC DNA]</scope>
    <source>
        <strain evidence="5 6">FMB-1</strain>
        <plasmid evidence="6">Plasmid pbc</plasmid>
    </source>
</reference>
<dbReference type="SUPFAM" id="SSF52540">
    <property type="entry name" value="P-loop containing nucleoside triphosphate hydrolases"/>
    <property type="match status" value="1"/>
</dbReference>
<dbReference type="InterPro" id="IPR002543">
    <property type="entry name" value="FtsK_dom"/>
</dbReference>
<dbReference type="PANTHER" id="PTHR22683">
    <property type="entry name" value="SPORULATION PROTEIN RELATED"/>
    <property type="match status" value="1"/>
</dbReference>
<dbReference type="GO" id="GO:0005524">
    <property type="term" value="F:ATP binding"/>
    <property type="evidence" value="ECO:0007669"/>
    <property type="project" value="UniProtKB-UniRule"/>
</dbReference>
<name>A0A2D3D7K7_9BIFI</name>
<evidence type="ECO:0000256" key="1">
    <source>
        <dbReference type="ARBA" id="ARBA00022741"/>
    </source>
</evidence>
<protein>
    <recommendedName>
        <fullName evidence="4">FtsK domain-containing protein</fullName>
    </recommendedName>
</protein>
<dbReference type="InterPro" id="IPR027417">
    <property type="entry name" value="P-loop_NTPase"/>
</dbReference>
<dbReference type="EMBL" id="CP018045">
    <property type="protein sequence ID" value="ATU21322.1"/>
    <property type="molecule type" value="Genomic_DNA"/>
</dbReference>
<dbReference type="AlphaFoldDB" id="A0A2D3D7K7"/>
<evidence type="ECO:0000313" key="5">
    <source>
        <dbReference type="EMBL" id="ATU21322.1"/>
    </source>
</evidence>
<gene>
    <name evidence="5" type="ORF">BcFMB_09270</name>
</gene>